<sequence>MSIEENQKNLNLAFKGLKEMPEKVTKQHGPVVEMLDVSNNKISDFRFLSNFPNLHTLVVDHNGLQSHVKFPTSEGIQTLWANHNKIANLSVFIETITKSFPELRFLSLMNNPAAPSYFNGGTLQQYMDYRYFVISHFPKLEFLDDQPVTKEQREEAIRIYGLHNTGPDKKANKAKRKSSKPKLQEST</sequence>
<name>A0A1S3J7Q7_LINAN</name>
<dbReference type="InterPro" id="IPR043313">
    <property type="entry name" value="LRMDA"/>
</dbReference>
<dbReference type="STRING" id="7574.A0A1S3J7Q7"/>
<dbReference type="InParanoid" id="A0A1S3J7Q7"/>
<keyword evidence="2" id="KW-1185">Reference proteome</keyword>
<dbReference type="PANTHER" id="PTHR46282:SF1">
    <property type="entry name" value="LEUCINE-RICH REPEAT-CONTAINING PROTEIN 72-LIKE"/>
    <property type="match status" value="1"/>
</dbReference>
<dbReference type="GeneID" id="106170817"/>
<reference evidence="3" key="1">
    <citation type="submission" date="2025-08" db="UniProtKB">
        <authorList>
            <consortium name="RefSeq"/>
        </authorList>
    </citation>
    <scope>IDENTIFICATION</scope>
    <source>
        <tissue evidence="3">Gonads</tissue>
    </source>
</reference>
<evidence type="ECO:0000256" key="1">
    <source>
        <dbReference type="SAM" id="MobiDB-lite"/>
    </source>
</evidence>
<dbReference type="SUPFAM" id="SSF52058">
    <property type="entry name" value="L domain-like"/>
    <property type="match status" value="1"/>
</dbReference>
<proteinExistence type="predicted"/>
<dbReference type="OrthoDB" id="10251250at2759"/>
<dbReference type="PANTHER" id="PTHR46282">
    <property type="entry name" value="LEUCINE-RICH MELANOCYTE DIFFERENTIATION-ASSOCIATED PROTEIN"/>
    <property type="match status" value="1"/>
</dbReference>
<evidence type="ECO:0000313" key="3">
    <source>
        <dbReference type="RefSeq" id="XP_013406266.1"/>
    </source>
</evidence>
<dbReference type="AlphaFoldDB" id="A0A1S3J7Q7"/>
<dbReference type="Gene3D" id="3.80.10.10">
    <property type="entry name" value="Ribonuclease Inhibitor"/>
    <property type="match status" value="1"/>
</dbReference>
<organism evidence="2 3">
    <name type="scientific">Lingula anatina</name>
    <name type="common">Brachiopod</name>
    <name type="synonym">Lingula unguis</name>
    <dbReference type="NCBI Taxonomy" id="7574"/>
    <lineage>
        <taxon>Eukaryota</taxon>
        <taxon>Metazoa</taxon>
        <taxon>Spiralia</taxon>
        <taxon>Lophotrochozoa</taxon>
        <taxon>Brachiopoda</taxon>
        <taxon>Linguliformea</taxon>
        <taxon>Lingulata</taxon>
        <taxon>Lingulida</taxon>
        <taxon>Linguloidea</taxon>
        <taxon>Lingulidae</taxon>
        <taxon>Lingula</taxon>
    </lineage>
</organism>
<accession>A0A1S3J7Q7</accession>
<protein>
    <submittedName>
        <fullName evidence="3">Leucine-rich melanocyte differentiation-associated protein</fullName>
    </submittedName>
</protein>
<evidence type="ECO:0000313" key="2">
    <source>
        <dbReference type="Proteomes" id="UP000085678"/>
    </source>
</evidence>
<dbReference type="KEGG" id="lak:106170817"/>
<gene>
    <name evidence="3" type="primary">LOC106170817</name>
</gene>
<dbReference type="Proteomes" id="UP000085678">
    <property type="component" value="Unplaced"/>
</dbReference>
<dbReference type="RefSeq" id="XP_013406266.1">
    <property type="nucleotide sequence ID" value="XM_013550812.1"/>
</dbReference>
<feature type="region of interest" description="Disordered" evidence="1">
    <location>
        <begin position="159"/>
        <end position="187"/>
    </location>
</feature>
<dbReference type="InterPro" id="IPR032675">
    <property type="entry name" value="LRR_dom_sf"/>
</dbReference>